<dbReference type="InterPro" id="IPR025312">
    <property type="entry name" value="DUF4216"/>
</dbReference>
<dbReference type="Pfam" id="PF13952">
    <property type="entry name" value="DUF4216"/>
    <property type="match status" value="1"/>
</dbReference>
<evidence type="ECO:0000259" key="1">
    <source>
        <dbReference type="Pfam" id="PF13952"/>
    </source>
</evidence>
<comment type="caution">
    <text evidence="2">The sequence shown here is derived from an EMBL/GenBank/DDBJ whole genome shotgun (WGS) entry which is preliminary data.</text>
</comment>
<organism evidence="2">
    <name type="scientific">Tanacetum cinerariifolium</name>
    <name type="common">Dalmatian daisy</name>
    <name type="synonym">Chrysanthemum cinerariifolium</name>
    <dbReference type="NCBI Taxonomy" id="118510"/>
    <lineage>
        <taxon>Eukaryota</taxon>
        <taxon>Viridiplantae</taxon>
        <taxon>Streptophyta</taxon>
        <taxon>Embryophyta</taxon>
        <taxon>Tracheophyta</taxon>
        <taxon>Spermatophyta</taxon>
        <taxon>Magnoliopsida</taxon>
        <taxon>eudicotyledons</taxon>
        <taxon>Gunneridae</taxon>
        <taxon>Pentapetalae</taxon>
        <taxon>asterids</taxon>
        <taxon>campanulids</taxon>
        <taxon>Asterales</taxon>
        <taxon>Asteraceae</taxon>
        <taxon>Asteroideae</taxon>
        <taxon>Anthemideae</taxon>
        <taxon>Anthemidinae</taxon>
        <taxon>Tanacetum</taxon>
    </lineage>
</organism>
<gene>
    <name evidence="2" type="ORF">Tci_894058</name>
</gene>
<protein>
    <recommendedName>
        <fullName evidence="1">DUF4216 domain-containing protein</fullName>
    </recommendedName>
</protein>
<proteinExistence type="predicted"/>
<dbReference type="EMBL" id="BKCJ011334402">
    <property type="protein sequence ID" value="GFD22089.1"/>
    <property type="molecule type" value="Genomic_DNA"/>
</dbReference>
<feature type="non-terminal residue" evidence="2">
    <location>
        <position position="154"/>
    </location>
</feature>
<feature type="domain" description="DUF4216" evidence="1">
    <location>
        <begin position="12"/>
        <end position="85"/>
    </location>
</feature>
<evidence type="ECO:0000313" key="2">
    <source>
        <dbReference type="EMBL" id="GFD22089.1"/>
    </source>
</evidence>
<dbReference type="AlphaFoldDB" id="A0A699UKU6"/>
<accession>A0A699UKU6</accession>
<sequence length="154" mass="17957">MYYGQLEEILDFSYMSFKVVLFRVKWLDISNEGRKIKRFVIRKSITQIWAHGASFKDDQYILTTQVKQVFYLEDMARRPPNWKVVQDVNHKKFSNRGVIMVEDDHDVIHFDNSSDLALSTSLSDLDFVTLNIDGQSMDVDAPPYIIDVDEDGDL</sequence>
<dbReference type="PANTHER" id="PTHR48258">
    <property type="entry name" value="DUF4218 DOMAIN-CONTAINING PROTEIN-RELATED"/>
    <property type="match status" value="1"/>
</dbReference>
<reference evidence="2" key="1">
    <citation type="journal article" date="2019" name="Sci. Rep.">
        <title>Draft genome of Tanacetum cinerariifolium, the natural source of mosquito coil.</title>
        <authorList>
            <person name="Yamashiro T."/>
            <person name="Shiraishi A."/>
            <person name="Satake H."/>
            <person name="Nakayama K."/>
        </authorList>
    </citation>
    <scope>NUCLEOTIDE SEQUENCE</scope>
</reference>
<name>A0A699UKU6_TANCI</name>
<dbReference type="PANTHER" id="PTHR48258:SF14">
    <property type="entry name" value="OS02G0583300 PROTEIN"/>
    <property type="match status" value="1"/>
</dbReference>